<dbReference type="EMBL" id="PJMW01000002">
    <property type="protein sequence ID" value="PKV79568.1"/>
    <property type="molecule type" value="Genomic_DNA"/>
</dbReference>
<sequence>MPDTGGIEQDQLMPRLHINDRFRVLDESARTIVADGLSVEEVHATLEQILTDHSDTDPTVGICRFWERARVQGPSFYTWYRILPVQPDDADANTQLLAAALRRRWPDAAFTVMPIGDRSVSIRWIDGPSNLAVYDYCLHVAGPRGTFASAKYIRILTHSAWQSIASHVEAWLPVTVPRTETGDIDWLAAQTIELDGATSVAGHRVCHEPHLISLTLGELLRHLPDAYDLTDHHGPTIAPVHPQEPDAEQP</sequence>
<gene>
    <name evidence="2" type="ORF">ATK86_3964</name>
</gene>
<evidence type="ECO:0000256" key="1">
    <source>
        <dbReference type="SAM" id="MobiDB-lite"/>
    </source>
</evidence>
<protein>
    <submittedName>
        <fullName evidence="2">Uncharacterized protein</fullName>
    </submittedName>
</protein>
<dbReference type="Proteomes" id="UP000233766">
    <property type="component" value="Unassembled WGS sequence"/>
</dbReference>
<proteinExistence type="predicted"/>
<dbReference type="AlphaFoldDB" id="A0A2N3VD74"/>
<organism evidence="2 3">
    <name type="scientific">Nocardia fluminea</name>
    <dbReference type="NCBI Taxonomy" id="134984"/>
    <lineage>
        <taxon>Bacteria</taxon>
        <taxon>Bacillati</taxon>
        <taxon>Actinomycetota</taxon>
        <taxon>Actinomycetes</taxon>
        <taxon>Mycobacteriales</taxon>
        <taxon>Nocardiaceae</taxon>
        <taxon>Nocardia</taxon>
    </lineage>
</organism>
<accession>A0A2N3VD74</accession>
<dbReference type="RefSeq" id="WP_062990282.1">
    <property type="nucleotide sequence ID" value="NZ_PJMW01000002.1"/>
</dbReference>
<evidence type="ECO:0000313" key="2">
    <source>
        <dbReference type="EMBL" id="PKV79568.1"/>
    </source>
</evidence>
<feature type="region of interest" description="Disordered" evidence="1">
    <location>
        <begin position="231"/>
        <end position="250"/>
    </location>
</feature>
<dbReference type="OrthoDB" id="9859296at2"/>
<comment type="caution">
    <text evidence="2">The sequence shown here is derived from an EMBL/GenBank/DDBJ whole genome shotgun (WGS) entry which is preliminary data.</text>
</comment>
<evidence type="ECO:0000313" key="3">
    <source>
        <dbReference type="Proteomes" id="UP000233766"/>
    </source>
</evidence>
<reference evidence="2 3" key="1">
    <citation type="submission" date="2017-12" db="EMBL/GenBank/DDBJ databases">
        <title>Sequencing the genomes of 1000 Actinobacteria strains.</title>
        <authorList>
            <person name="Klenk H.-P."/>
        </authorList>
    </citation>
    <scope>NUCLEOTIDE SEQUENCE [LARGE SCALE GENOMIC DNA]</scope>
    <source>
        <strain evidence="2 3">DSM 44489</strain>
    </source>
</reference>
<name>A0A2N3VD74_9NOCA</name>
<keyword evidence="3" id="KW-1185">Reference proteome</keyword>